<name>A0A382JQI3_9ZZZZ</name>
<gene>
    <name evidence="1" type="ORF">METZ01_LOCUS266436</name>
</gene>
<organism evidence="1">
    <name type="scientific">marine metagenome</name>
    <dbReference type="NCBI Taxonomy" id="408172"/>
    <lineage>
        <taxon>unclassified sequences</taxon>
        <taxon>metagenomes</taxon>
        <taxon>ecological metagenomes</taxon>
    </lineage>
</organism>
<proteinExistence type="predicted"/>
<accession>A0A382JQI3</accession>
<sequence>MGGDDEVVVLSFSVTNENAAKDLVSWFEKGYEFILDGDRSPGEIAPNTHLVFVEVKRRNSLVDNIETLLDDLQTLSEYQVNDWKLKFREEKFDYSKDKIKHLVPLSPKAYRFERELGLNEMRKRSGIKEKLLYPKDKQDSAIKNYKGIAGL</sequence>
<protein>
    <submittedName>
        <fullName evidence="1">Uncharacterized protein</fullName>
    </submittedName>
</protein>
<evidence type="ECO:0000313" key="1">
    <source>
        <dbReference type="EMBL" id="SVC13582.1"/>
    </source>
</evidence>
<dbReference type="EMBL" id="UINC01075420">
    <property type="protein sequence ID" value="SVC13582.1"/>
    <property type="molecule type" value="Genomic_DNA"/>
</dbReference>
<dbReference type="AlphaFoldDB" id="A0A382JQI3"/>
<reference evidence="1" key="1">
    <citation type="submission" date="2018-05" db="EMBL/GenBank/DDBJ databases">
        <authorList>
            <person name="Lanie J.A."/>
            <person name="Ng W.-L."/>
            <person name="Kazmierczak K.M."/>
            <person name="Andrzejewski T.M."/>
            <person name="Davidsen T.M."/>
            <person name="Wayne K.J."/>
            <person name="Tettelin H."/>
            <person name="Glass J.I."/>
            <person name="Rusch D."/>
            <person name="Podicherti R."/>
            <person name="Tsui H.-C.T."/>
            <person name="Winkler M.E."/>
        </authorList>
    </citation>
    <scope>NUCLEOTIDE SEQUENCE</scope>
</reference>